<sequence length="174" mass="20098">MQYHRLKQIRSHVFPLNCQEDQQIVKLRNSLHETKQRKLQNLINRHGRKHPESRPQGFKNLSTETFDQGLINILQKGPSFVNPEPKDLLKLCLLSRANLQLATDRLHRDNAPEDAVNEFKGGMSRIINQCAKSGPKILRLKKIPYESPPDDVVITPSDKSKRLIALNSTRYQEM</sequence>
<feature type="non-terminal residue" evidence="1">
    <location>
        <position position="174"/>
    </location>
</feature>
<dbReference type="EMBL" id="CACRXK020014009">
    <property type="protein sequence ID" value="CAB4026097.1"/>
    <property type="molecule type" value="Genomic_DNA"/>
</dbReference>
<accession>A0A7D9JBF2</accession>
<gene>
    <name evidence="1" type="ORF">PACLA_8A055460</name>
</gene>
<keyword evidence="2" id="KW-1185">Reference proteome</keyword>
<reference evidence="1" key="1">
    <citation type="submission" date="2020-04" db="EMBL/GenBank/DDBJ databases">
        <authorList>
            <person name="Alioto T."/>
            <person name="Alioto T."/>
            <person name="Gomez Garrido J."/>
        </authorList>
    </citation>
    <scope>NUCLEOTIDE SEQUENCE</scope>
    <source>
        <strain evidence="1">A484AB</strain>
    </source>
</reference>
<organism evidence="1 2">
    <name type="scientific">Paramuricea clavata</name>
    <name type="common">Red gorgonian</name>
    <name type="synonym">Violescent sea-whip</name>
    <dbReference type="NCBI Taxonomy" id="317549"/>
    <lineage>
        <taxon>Eukaryota</taxon>
        <taxon>Metazoa</taxon>
        <taxon>Cnidaria</taxon>
        <taxon>Anthozoa</taxon>
        <taxon>Octocorallia</taxon>
        <taxon>Malacalcyonacea</taxon>
        <taxon>Plexauridae</taxon>
        <taxon>Paramuricea</taxon>
    </lineage>
</organism>
<protein>
    <submittedName>
        <fullName evidence="1">Uncharacterized protein</fullName>
    </submittedName>
</protein>
<evidence type="ECO:0000313" key="1">
    <source>
        <dbReference type="EMBL" id="CAB4026097.1"/>
    </source>
</evidence>
<name>A0A7D9JBF2_PARCT</name>
<evidence type="ECO:0000313" key="2">
    <source>
        <dbReference type="Proteomes" id="UP001152795"/>
    </source>
</evidence>
<dbReference type="AlphaFoldDB" id="A0A7D9JBF2"/>
<dbReference type="Proteomes" id="UP001152795">
    <property type="component" value="Unassembled WGS sequence"/>
</dbReference>
<comment type="caution">
    <text evidence="1">The sequence shown here is derived from an EMBL/GenBank/DDBJ whole genome shotgun (WGS) entry which is preliminary data.</text>
</comment>
<proteinExistence type="predicted"/>